<dbReference type="SUPFAM" id="SSF53474">
    <property type="entry name" value="alpha/beta-Hydrolases"/>
    <property type="match status" value="1"/>
</dbReference>
<reference evidence="2 3" key="1">
    <citation type="journal article" date="2013" name="Genome Announc.">
        <title>Draft Genome Sequence of Indibacter alkaliphilus Strain LW1T, Isolated from Lonar Lake, a Haloalkaline Lake in the Buldana District of Maharashtra, India.</title>
        <authorList>
            <person name="Singh A."/>
            <person name="Kumar Jangir P."/>
            <person name="Sharma R."/>
            <person name="Singh A."/>
            <person name="Kumar Pinnaka A."/>
            <person name="Shivaji S."/>
        </authorList>
    </citation>
    <scope>NUCLEOTIDE SEQUENCE [LARGE SCALE GENOMIC DNA]</scope>
    <source>
        <strain evidence="3">CCUG 57479 / KCTC 22604 / LW1</strain>
    </source>
</reference>
<dbReference type="Pfam" id="PF00561">
    <property type="entry name" value="Abhydrolase_1"/>
    <property type="match status" value="1"/>
</dbReference>
<dbReference type="PANTHER" id="PTHR43798">
    <property type="entry name" value="MONOACYLGLYCEROL LIPASE"/>
    <property type="match status" value="1"/>
</dbReference>
<dbReference type="Proteomes" id="UP000006073">
    <property type="component" value="Unassembled WGS sequence"/>
</dbReference>
<organism evidence="2 3">
    <name type="scientific">Indibacter alkaliphilus (strain CCUG 57479 / KCTC 22604 / LW1)</name>
    <dbReference type="NCBI Taxonomy" id="1189612"/>
    <lineage>
        <taxon>Bacteria</taxon>
        <taxon>Pseudomonadati</taxon>
        <taxon>Bacteroidota</taxon>
        <taxon>Cytophagia</taxon>
        <taxon>Cytophagales</taxon>
        <taxon>Cyclobacteriaceae</taxon>
    </lineage>
</organism>
<comment type="caution">
    <text evidence="2">The sequence shown here is derived from an EMBL/GenBank/DDBJ whole genome shotgun (WGS) entry which is preliminary data.</text>
</comment>
<evidence type="ECO:0000259" key="1">
    <source>
        <dbReference type="Pfam" id="PF00561"/>
    </source>
</evidence>
<evidence type="ECO:0000313" key="3">
    <source>
        <dbReference type="Proteomes" id="UP000006073"/>
    </source>
</evidence>
<protein>
    <submittedName>
        <fullName evidence="2">Alpha/beta hydrolase fold protein</fullName>
    </submittedName>
</protein>
<dbReference type="InterPro" id="IPR029058">
    <property type="entry name" value="AB_hydrolase_fold"/>
</dbReference>
<dbReference type="AlphaFoldDB" id="S2E2R4"/>
<gene>
    <name evidence="2" type="ORF">A33Q_1440</name>
</gene>
<dbReference type="InterPro" id="IPR050266">
    <property type="entry name" value="AB_hydrolase_sf"/>
</dbReference>
<keyword evidence="3" id="KW-1185">Reference proteome</keyword>
<dbReference type="OrthoDB" id="7172093at2"/>
<sequence length="297" mass="33858">MKKSENTYQNGRISITLLFALFLSFSAISKPQYSFNVIKKGQGAPLIFIPGLITSGEVWHETMEHFSKTNECHVLTLAGYAGQPPLADAPYLESFKKEIIQYIDEQKLNNVVLVGHSIGGYISLMIGLENHPSIRKLVILDAMPHFAAEINPNAKEGFDEASAKQYMASFEAFDQEQIKNYRLTMAKSMTKNQEKWNDLVEWSMSSDLKTEAYSSHEMLATDLRKDIAKIEAPILVLAAFDYNEMYPQYTLEAATATYKSQYQHANMLQLEIAEGSKHFIMWDKPEWIFEKIAQFIQ</sequence>
<keyword evidence="2" id="KW-0378">Hydrolase</keyword>
<dbReference type="GO" id="GO:0016787">
    <property type="term" value="F:hydrolase activity"/>
    <property type="evidence" value="ECO:0007669"/>
    <property type="project" value="UniProtKB-KW"/>
</dbReference>
<proteinExistence type="predicted"/>
<dbReference type="RefSeq" id="WP_009032726.1">
    <property type="nucleotide sequence ID" value="NZ_ALWO02000023.1"/>
</dbReference>
<dbReference type="eggNOG" id="COG0596">
    <property type="taxonomic scope" value="Bacteria"/>
</dbReference>
<name>S2E2R4_INDAL</name>
<dbReference type="STRING" id="1189612.A33Q_1440"/>
<dbReference type="InterPro" id="IPR000073">
    <property type="entry name" value="AB_hydrolase_1"/>
</dbReference>
<feature type="domain" description="AB hydrolase-1" evidence="1">
    <location>
        <begin position="45"/>
        <end position="285"/>
    </location>
</feature>
<dbReference type="EMBL" id="ALWO02000023">
    <property type="protein sequence ID" value="EOZ98786.1"/>
    <property type="molecule type" value="Genomic_DNA"/>
</dbReference>
<dbReference type="Gene3D" id="3.40.50.1820">
    <property type="entry name" value="alpha/beta hydrolase"/>
    <property type="match status" value="1"/>
</dbReference>
<evidence type="ECO:0000313" key="2">
    <source>
        <dbReference type="EMBL" id="EOZ98786.1"/>
    </source>
</evidence>
<accession>S2E2R4</accession>